<dbReference type="EMBL" id="MNYI01000128">
    <property type="protein sequence ID" value="OIP40145.1"/>
    <property type="molecule type" value="Genomic_DNA"/>
</dbReference>
<protein>
    <recommendedName>
        <fullName evidence="8">Methylenetetrahydrofolate reductase</fullName>
    </recommendedName>
</protein>
<dbReference type="Pfam" id="PF02219">
    <property type="entry name" value="MTHFR"/>
    <property type="match status" value="1"/>
</dbReference>
<dbReference type="Proteomes" id="UP000183085">
    <property type="component" value="Unassembled WGS sequence"/>
</dbReference>
<evidence type="ECO:0000256" key="8">
    <source>
        <dbReference type="RuleBase" id="RU003862"/>
    </source>
</evidence>
<evidence type="ECO:0000313" key="9">
    <source>
        <dbReference type="EMBL" id="OIP40145.1"/>
    </source>
</evidence>
<evidence type="ECO:0000256" key="5">
    <source>
        <dbReference type="ARBA" id="ARBA00022827"/>
    </source>
</evidence>
<evidence type="ECO:0000256" key="3">
    <source>
        <dbReference type="ARBA" id="ARBA00006743"/>
    </source>
</evidence>
<dbReference type="PANTHER" id="PTHR45754">
    <property type="entry name" value="METHYLENETETRAHYDROFOLATE REDUCTASE"/>
    <property type="match status" value="1"/>
</dbReference>
<evidence type="ECO:0000313" key="10">
    <source>
        <dbReference type="Proteomes" id="UP000183085"/>
    </source>
</evidence>
<keyword evidence="5 8" id="KW-0274">FAD</keyword>
<comment type="catalytic activity">
    <reaction evidence="7">
        <text>(6S)-5-methyl-5,6,7,8-tetrahydrofolate + NAD(+) = (6R)-5,10-methylene-5,6,7,8-tetrahydrofolate + NADH + H(+)</text>
        <dbReference type="Rhea" id="RHEA:19821"/>
        <dbReference type="ChEBI" id="CHEBI:15378"/>
        <dbReference type="ChEBI" id="CHEBI:15636"/>
        <dbReference type="ChEBI" id="CHEBI:18608"/>
        <dbReference type="ChEBI" id="CHEBI:57540"/>
        <dbReference type="ChEBI" id="CHEBI:57945"/>
        <dbReference type="EC" id="1.5.1.54"/>
    </reaction>
    <physiologicalReaction direction="right-to-left" evidence="7">
        <dbReference type="Rhea" id="RHEA:19823"/>
    </physiologicalReaction>
</comment>
<comment type="similarity">
    <text evidence="3 8">Belongs to the methylenetetrahydrofolate reductase family.</text>
</comment>
<gene>
    <name evidence="9" type="ORF">AUJ95_04850</name>
</gene>
<dbReference type="GO" id="GO:0071949">
    <property type="term" value="F:FAD binding"/>
    <property type="evidence" value="ECO:0007669"/>
    <property type="project" value="TreeGrafter"/>
</dbReference>
<sequence length="294" mass="31816">MSKQFKDVLASGEFVITSEIGPPKGTNIEKMLHHIEILKDKVHGMNVTDNQSSVMRLSSVAVCHIITDHGGEPILQMTCRDRNRMALQSDLLSAYVLGVRNVLCLTGDHISLGDHKGAKQVFDLDSVQLIAAVKSLEAGQDIGGNKLDGGVEFCVGATATPEADNMDSQFLKFRKKIKTGAGFFQTQAVYDMVKLKAFMEYARQSDVKILAGILVLVSAGMARYLNANVAGVTVPQELIDEMAGAEKGKALQKGMEIAARQIKQIKDEKICDGVHIMAIGKEEVVPEILSMSGV</sequence>
<keyword evidence="6 8" id="KW-0560">Oxidoreductase</keyword>
<evidence type="ECO:0000256" key="4">
    <source>
        <dbReference type="ARBA" id="ARBA00022630"/>
    </source>
</evidence>
<dbReference type="PANTHER" id="PTHR45754:SF3">
    <property type="entry name" value="METHYLENETETRAHYDROFOLATE REDUCTASE (NADPH)"/>
    <property type="match status" value="1"/>
</dbReference>
<dbReference type="AlphaFoldDB" id="A0A1J5DVR5"/>
<dbReference type="CDD" id="cd00537">
    <property type="entry name" value="MTHFR"/>
    <property type="match status" value="1"/>
</dbReference>
<dbReference type="GO" id="GO:0005829">
    <property type="term" value="C:cytosol"/>
    <property type="evidence" value="ECO:0007669"/>
    <property type="project" value="TreeGrafter"/>
</dbReference>
<evidence type="ECO:0000256" key="7">
    <source>
        <dbReference type="ARBA" id="ARBA00048628"/>
    </source>
</evidence>
<accession>A0A1J5DVR5</accession>
<dbReference type="GO" id="GO:0009086">
    <property type="term" value="P:methionine biosynthetic process"/>
    <property type="evidence" value="ECO:0007669"/>
    <property type="project" value="TreeGrafter"/>
</dbReference>
<evidence type="ECO:0000256" key="1">
    <source>
        <dbReference type="ARBA" id="ARBA00001974"/>
    </source>
</evidence>
<dbReference type="STRING" id="1817895.AUJ95_04850"/>
<dbReference type="InterPro" id="IPR003171">
    <property type="entry name" value="Mehydrof_redctse-like"/>
</dbReference>
<reference evidence="9 10" key="1">
    <citation type="journal article" date="2016" name="Environ. Microbiol.">
        <title>Genomic resolution of a cold subsurface aquifer community provides metabolic insights for novel microbes adapted to high CO concentrations.</title>
        <authorList>
            <person name="Probst A.J."/>
            <person name="Castelle C.J."/>
            <person name="Singh A."/>
            <person name="Brown C.T."/>
            <person name="Anantharaman K."/>
            <person name="Sharon I."/>
            <person name="Hug L.A."/>
            <person name="Burstein D."/>
            <person name="Emerson J.B."/>
            <person name="Thomas B.C."/>
            <person name="Banfield J.F."/>
        </authorList>
    </citation>
    <scope>NUCLEOTIDE SEQUENCE [LARGE SCALE GENOMIC DNA]</scope>
    <source>
        <strain evidence="9">CG2_30_40_21</strain>
    </source>
</reference>
<comment type="cofactor">
    <cofactor evidence="1 8">
        <name>FAD</name>
        <dbReference type="ChEBI" id="CHEBI:57692"/>
    </cofactor>
</comment>
<evidence type="ECO:0000256" key="6">
    <source>
        <dbReference type="ARBA" id="ARBA00023002"/>
    </source>
</evidence>
<dbReference type="SUPFAM" id="SSF51730">
    <property type="entry name" value="FAD-linked oxidoreductase"/>
    <property type="match status" value="1"/>
</dbReference>
<organism evidence="9 10">
    <name type="scientific">Candidatus Desantisbacteria bacterium CG2_30_40_21</name>
    <dbReference type="NCBI Taxonomy" id="1817895"/>
    <lineage>
        <taxon>Bacteria</taxon>
        <taxon>Candidatus Desantisiibacteriota</taxon>
    </lineage>
</organism>
<name>A0A1J5DVR5_9BACT</name>
<comment type="caution">
    <text evidence="9">The sequence shown here is derived from an EMBL/GenBank/DDBJ whole genome shotgun (WGS) entry which is preliminary data.</text>
</comment>
<dbReference type="UniPathway" id="UPA00193"/>
<keyword evidence="4 8" id="KW-0285">Flavoprotein</keyword>
<comment type="pathway">
    <text evidence="2 8">One-carbon metabolism; tetrahydrofolate interconversion.</text>
</comment>
<evidence type="ECO:0000256" key="2">
    <source>
        <dbReference type="ARBA" id="ARBA00004777"/>
    </source>
</evidence>
<dbReference type="Gene3D" id="3.20.20.220">
    <property type="match status" value="1"/>
</dbReference>
<dbReference type="GO" id="GO:0106312">
    <property type="term" value="F:methylenetetrahydrofolate reductase (NADH) activity"/>
    <property type="evidence" value="ECO:0007669"/>
    <property type="project" value="UniProtKB-EC"/>
</dbReference>
<proteinExistence type="inferred from homology"/>
<dbReference type="GO" id="GO:0035999">
    <property type="term" value="P:tetrahydrofolate interconversion"/>
    <property type="evidence" value="ECO:0007669"/>
    <property type="project" value="UniProtKB-UniPathway"/>
</dbReference>
<dbReference type="InterPro" id="IPR029041">
    <property type="entry name" value="FAD-linked_oxidoreductase-like"/>
</dbReference>